<dbReference type="AlphaFoldDB" id="A0AAD5MQ59"/>
<reference evidence="2" key="1">
    <citation type="submission" date="2021-06" db="EMBL/GenBank/DDBJ databases">
        <title>Parelaphostrongylus tenuis whole genome reference sequence.</title>
        <authorList>
            <person name="Garwood T.J."/>
            <person name="Larsen P.A."/>
            <person name="Fountain-Jones N.M."/>
            <person name="Garbe J.R."/>
            <person name="Macchietto M.G."/>
            <person name="Kania S.A."/>
            <person name="Gerhold R.W."/>
            <person name="Richards J.E."/>
            <person name="Wolf T.M."/>
        </authorList>
    </citation>
    <scope>NUCLEOTIDE SEQUENCE</scope>
    <source>
        <strain evidence="2">MNPRO001-30</strain>
        <tissue evidence="2">Meninges</tissue>
    </source>
</reference>
<keyword evidence="1" id="KW-0472">Membrane</keyword>
<dbReference type="EMBL" id="JAHQIW010001530">
    <property type="protein sequence ID" value="KAJ1352717.1"/>
    <property type="molecule type" value="Genomic_DNA"/>
</dbReference>
<feature type="transmembrane region" description="Helical" evidence="1">
    <location>
        <begin position="42"/>
        <end position="59"/>
    </location>
</feature>
<keyword evidence="1" id="KW-0812">Transmembrane</keyword>
<keyword evidence="3" id="KW-1185">Reference proteome</keyword>
<accession>A0AAD5MQ59</accession>
<name>A0AAD5MQ59_PARTN</name>
<feature type="transmembrane region" description="Helical" evidence="1">
    <location>
        <begin position="12"/>
        <end position="36"/>
    </location>
</feature>
<keyword evidence="1" id="KW-1133">Transmembrane helix</keyword>
<proteinExistence type="predicted"/>
<evidence type="ECO:0000256" key="1">
    <source>
        <dbReference type="SAM" id="Phobius"/>
    </source>
</evidence>
<comment type="caution">
    <text evidence="2">The sequence shown here is derived from an EMBL/GenBank/DDBJ whole genome shotgun (WGS) entry which is preliminary data.</text>
</comment>
<protein>
    <submittedName>
        <fullName evidence="2">Uncharacterized protein</fullName>
    </submittedName>
</protein>
<organism evidence="2 3">
    <name type="scientific">Parelaphostrongylus tenuis</name>
    <name type="common">Meningeal worm</name>
    <dbReference type="NCBI Taxonomy" id="148309"/>
    <lineage>
        <taxon>Eukaryota</taxon>
        <taxon>Metazoa</taxon>
        <taxon>Ecdysozoa</taxon>
        <taxon>Nematoda</taxon>
        <taxon>Chromadorea</taxon>
        <taxon>Rhabditida</taxon>
        <taxon>Rhabditina</taxon>
        <taxon>Rhabditomorpha</taxon>
        <taxon>Strongyloidea</taxon>
        <taxon>Metastrongylidae</taxon>
        <taxon>Parelaphostrongylus</taxon>
    </lineage>
</organism>
<evidence type="ECO:0000313" key="3">
    <source>
        <dbReference type="Proteomes" id="UP001196413"/>
    </source>
</evidence>
<evidence type="ECO:0000313" key="2">
    <source>
        <dbReference type="EMBL" id="KAJ1352717.1"/>
    </source>
</evidence>
<dbReference type="Proteomes" id="UP001196413">
    <property type="component" value="Unassembled WGS sequence"/>
</dbReference>
<sequence length="134" mass="14750">MAIIYDPFMGNFCTVVAASMMIAPISGSVVGIMSQLSFDLDLVLMASLCMTIGMSVITSRTSPIIFRAHHDILMCGSRHFSYSSRFLPIRLEDREAVHVQLQLTQGLRLLNKCRGILVETILPAAPVVAELRLP</sequence>
<gene>
    <name evidence="2" type="ORF">KIN20_009121</name>
</gene>